<dbReference type="AlphaFoldDB" id="A0A1B1MZ14"/>
<dbReference type="RefSeq" id="WP_068695080.1">
    <property type="nucleotide sequence ID" value="NZ_CP014167.1"/>
</dbReference>
<evidence type="ECO:0000313" key="1">
    <source>
        <dbReference type="EMBL" id="ANS74420.1"/>
    </source>
</evidence>
<accession>A0A1B1MZ14</accession>
<evidence type="ECO:0008006" key="3">
    <source>
        <dbReference type="Google" id="ProtNLM"/>
    </source>
</evidence>
<organism evidence="1 2">
    <name type="scientific">Paenibacillus yonginensis</name>
    <dbReference type="NCBI Taxonomy" id="1462996"/>
    <lineage>
        <taxon>Bacteria</taxon>
        <taxon>Bacillati</taxon>
        <taxon>Bacillota</taxon>
        <taxon>Bacilli</taxon>
        <taxon>Bacillales</taxon>
        <taxon>Paenibacillaceae</taxon>
        <taxon>Paenibacillus</taxon>
    </lineage>
</organism>
<reference evidence="1 2" key="1">
    <citation type="submission" date="2016-01" db="EMBL/GenBank/DDBJ databases">
        <title>Complete Genome Sequence of Paenibacillus yonginensis DCY84, a novel Plant Growth-Promoting Bacteria with Elicitation of Induced Systemic Resistance.</title>
        <authorList>
            <person name="Kim Y.J."/>
            <person name="Yang D.C."/>
            <person name="Sukweenadhi J."/>
        </authorList>
    </citation>
    <scope>NUCLEOTIDE SEQUENCE [LARGE SCALE GENOMIC DNA]</scope>
    <source>
        <strain evidence="1 2">DCY84</strain>
    </source>
</reference>
<dbReference type="PANTHER" id="PTHR35145:SF1">
    <property type="entry name" value="CYTOPLASMIC PROTEIN"/>
    <property type="match status" value="1"/>
</dbReference>
<evidence type="ECO:0000313" key="2">
    <source>
        <dbReference type="Proteomes" id="UP000092573"/>
    </source>
</evidence>
<gene>
    <name evidence="1" type="ORF">AWM70_07370</name>
</gene>
<dbReference type="Gene3D" id="3.90.1150.30">
    <property type="match status" value="1"/>
</dbReference>
<protein>
    <recommendedName>
        <fullName evidence="3">MmcQ-like protein</fullName>
    </recommendedName>
</protein>
<dbReference type="InterPro" id="IPR007351">
    <property type="entry name" value="YjbR"/>
</dbReference>
<keyword evidence="2" id="KW-1185">Reference proteome</keyword>
<dbReference type="InterPro" id="IPR058532">
    <property type="entry name" value="YjbR/MT2646/Rv2570-like"/>
</dbReference>
<dbReference type="OrthoDB" id="9789813at2"/>
<proteinExistence type="predicted"/>
<dbReference type="Pfam" id="PF04237">
    <property type="entry name" value="YjbR"/>
    <property type="match status" value="1"/>
</dbReference>
<dbReference type="Proteomes" id="UP000092573">
    <property type="component" value="Chromosome"/>
</dbReference>
<dbReference type="SUPFAM" id="SSF142906">
    <property type="entry name" value="YjbR-like"/>
    <property type="match status" value="1"/>
</dbReference>
<dbReference type="PANTHER" id="PTHR35145">
    <property type="entry name" value="CYTOPLASMIC PROTEIN-RELATED"/>
    <property type="match status" value="1"/>
</dbReference>
<sequence length="123" mass="14168">MEYNPAQLIGHGLQLAGTSLRYPFYPDLPVLYVGSKMFALFGRNEDYPSMTVKTNPEEAWIVREQYQGTVIPGYHMNKKHWNTVLLNGKVPDAILYEMIEESYGLVFRNLPRSERETITGLLK</sequence>
<dbReference type="EMBL" id="CP014167">
    <property type="protein sequence ID" value="ANS74420.1"/>
    <property type="molecule type" value="Genomic_DNA"/>
</dbReference>
<dbReference type="KEGG" id="pyg:AWM70_07370"/>
<name>A0A1B1MZ14_9BACL</name>
<dbReference type="InterPro" id="IPR038056">
    <property type="entry name" value="YjbR-like_sf"/>
</dbReference>
<dbReference type="STRING" id="1462996.AWM70_07370"/>